<name>A0A0F3IL51_9GAMM</name>
<dbReference type="OrthoDB" id="5577297at2"/>
<reference evidence="2" key="1">
    <citation type="submission" date="2015-03" db="EMBL/GenBank/DDBJ databases">
        <title>Draft genome sequence of a novel methanotroph (Sn10-6) isolated from flooded ricefield rhizosphere in India.</title>
        <authorList>
            <person name="Pandit P.S."/>
            <person name="Pore S.D."/>
            <person name="Arora P."/>
            <person name="Kapse N.G."/>
            <person name="Dhakephalkar P.K."/>
            <person name="Rahalkar M.C."/>
        </authorList>
    </citation>
    <scope>NUCLEOTIDE SEQUENCE [LARGE SCALE GENOMIC DNA]</scope>
    <source>
        <strain evidence="2">Sn10-6</strain>
    </source>
</reference>
<comment type="caution">
    <text evidence="1">The sequence shown here is derived from an EMBL/GenBank/DDBJ whole genome shotgun (WGS) entry which is preliminary data.</text>
</comment>
<sequence>MQKTLLTVLASQCEYTGRLDIITLTGAFLTYAKNLMPDSLAELDEIRVCLEGKWLPIRCEIVYAATENDGIFPFGFGVIFKDDEATQWAIAKLLTTSLLSEMASPPHLQKHAAYGNEFTHLTELLCQP</sequence>
<accession>A0A0F3IL51</accession>
<dbReference type="RefSeq" id="WP_045779430.1">
    <property type="nucleotide sequence ID" value="NZ_LAJX01000119.1"/>
</dbReference>
<organism evidence="1 2">
    <name type="scientific">Methylocucumis oryzae</name>
    <dbReference type="NCBI Taxonomy" id="1632867"/>
    <lineage>
        <taxon>Bacteria</taxon>
        <taxon>Pseudomonadati</taxon>
        <taxon>Pseudomonadota</taxon>
        <taxon>Gammaproteobacteria</taxon>
        <taxon>Methylococcales</taxon>
        <taxon>Methylococcaceae</taxon>
        <taxon>Methylocucumis</taxon>
    </lineage>
</organism>
<gene>
    <name evidence="1" type="ORF">VZ94_12155</name>
</gene>
<reference evidence="1 2" key="2">
    <citation type="journal article" date="2016" name="Microb. Ecol.">
        <title>Genome Characteristics of a Novel Type I Methanotroph (Sn10-6) Isolated from a Flooded Indian Rice Field.</title>
        <authorList>
            <person name="Rahalkar M.C."/>
            <person name="Pandit P.S."/>
            <person name="Dhakephalkar P.K."/>
            <person name="Pore S."/>
            <person name="Arora P."/>
            <person name="Kapse N."/>
        </authorList>
    </citation>
    <scope>NUCLEOTIDE SEQUENCE [LARGE SCALE GENOMIC DNA]</scope>
    <source>
        <strain evidence="1 2">Sn10-6</strain>
    </source>
</reference>
<dbReference type="AlphaFoldDB" id="A0A0F3IL51"/>
<evidence type="ECO:0000313" key="2">
    <source>
        <dbReference type="Proteomes" id="UP000033684"/>
    </source>
</evidence>
<evidence type="ECO:0000313" key="1">
    <source>
        <dbReference type="EMBL" id="KJV06284.1"/>
    </source>
</evidence>
<dbReference type="Proteomes" id="UP000033684">
    <property type="component" value="Unassembled WGS sequence"/>
</dbReference>
<dbReference type="EMBL" id="LAJX01000119">
    <property type="protein sequence ID" value="KJV06284.1"/>
    <property type="molecule type" value="Genomic_DNA"/>
</dbReference>
<keyword evidence="2" id="KW-1185">Reference proteome</keyword>
<protein>
    <recommendedName>
        <fullName evidence="3">PilZ domain-containing protein</fullName>
    </recommendedName>
</protein>
<proteinExistence type="predicted"/>
<evidence type="ECO:0008006" key="3">
    <source>
        <dbReference type="Google" id="ProtNLM"/>
    </source>
</evidence>